<dbReference type="GeneID" id="84580521"/>
<dbReference type="RefSeq" id="WP_211305886.1">
    <property type="nucleotide sequence ID" value="NZ_QBKG01000004.1"/>
</dbReference>
<reference evidence="1 2" key="1">
    <citation type="submission" date="2018-04" db="EMBL/GenBank/DDBJ databases">
        <title>Genomic Encyclopedia of Archaeal and Bacterial Type Strains, Phase II (KMG-II): from individual species to whole genera.</title>
        <authorList>
            <person name="Goeker M."/>
        </authorList>
    </citation>
    <scope>NUCLEOTIDE SEQUENCE [LARGE SCALE GENOMIC DNA]</scope>
    <source>
        <strain evidence="1 2">DSM 22902</strain>
    </source>
</reference>
<name>A0A2T5XVV7_9FLAO</name>
<dbReference type="InterPro" id="IPR036583">
    <property type="entry name" value="23S_rRNA_IVS_sf"/>
</dbReference>
<dbReference type="InterPro" id="IPR012657">
    <property type="entry name" value="23S_rRNA-intervening_sequence"/>
</dbReference>
<dbReference type="Gene3D" id="1.20.1440.60">
    <property type="entry name" value="23S rRNA-intervening sequence"/>
    <property type="match status" value="1"/>
</dbReference>
<evidence type="ECO:0000313" key="2">
    <source>
        <dbReference type="Proteomes" id="UP000243985"/>
    </source>
</evidence>
<protein>
    <submittedName>
        <fullName evidence="1">Four helix bundle suffix protein</fullName>
    </submittedName>
</protein>
<organism evidence="1 2">
    <name type="scientific">Capnocytophaga leadbetteri</name>
    <dbReference type="NCBI Taxonomy" id="327575"/>
    <lineage>
        <taxon>Bacteria</taxon>
        <taxon>Pseudomonadati</taxon>
        <taxon>Bacteroidota</taxon>
        <taxon>Flavobacteriia</taxon>
        <taxon>Flavobacteriales</taxon>
        <taxon>Flavobacteriaceae</taxon>
        <taxon>Capnocytophaga</taxon>
    </lineage>
</organism>
<accession>A0A2T5XVV7</accession>
<dbReference type="AlphaFoldDB" id="A0A2T5XVV7"/>
<sequence>MTTFLKLKGGYRSLYAYQKAEVIYDITFYFTQHFLTKGDRTIDQMLQAARSGKQNIAEGSKASTTSIETEIKLTNVAKASLEELLIDYEDYLRVRNKEQWHIGHPRYDKVRTFASSKEIFELYPSLLPKYDDASLANLCITLINQTTFLLRRLIEKQQEVFLQKGGVREQMSAARRRISTNHNKSFC</sequence>
<dbReference type="Proteomes" id="UP000243985">
    <property type="component" value="Unassembled WGS sequence"/>
</dbReference>
<dbReference type="NCBIfam" id="TIGR04258">
    <property type="entry name" value="4helix_suffix"/>
    <property type="match status" value="1"/>
</dbReference>
<dbReference type="NCBIfam" id="TIGR02436">
    <property type="entry name" value="four helix bundle protein"/>
    <property type="match status" value="1"/>
</dbReference>
<dbReference type="InterPro" id="IPR026354">
    <property type="entry name" value="4helix_suffix_dom"/>
</dbReference>
<comment type="caution">
    <text evidence="1">The sequence shown here is derived from an EMBL/GenBank/DDBJ whole genome shotgun (WGS) entry which is preliminary data.</text>
</comment>
<gene>
    <name evidence="1" type="ORF">C8P65_104167</name>
</gene>
<dbReference type="EMBL" id="QBKG01000004">
    <property type="protein sequence ID" value="PTX07476.1"/>
    <property type="molecule type" value="Genomic_DNA"/>
</dbReference>
<dbReference type="SUPFAM" id="SSF158446">
    <property type="entry name" value="IVS-encoded protein-like"/>
    <property type="match status" value="1"/>
</dbReference>
<proteinExistence type="predicted"/>
<evidence type="ECO:0000313" key="1">
    <source>
        <dbReference type="EMBL" id="PTX07476.1"/>
    </source>
</evidence>